<dbReference type="Proteomes" id="UP000008672">
    <property type="component" value="Unassembled WGS sequence"/>
</dbReference>
<evidence type="ECO:0000313" key="5">
    <source>
        <dbReference type="Proteomes" id="UP000008672"/>
    </source>
</evidence>
<dbReference type="EMBL" id="AFYH01011046">
    <property type="status" value="NOT_ANNOTATED_CDS"/>
    <property type="molecule type" value="Genomic_DNA"/>
</dbReference>
<proteinExistence type="predicted"/>
<feature type="signal peptide" evidence="3">
    <location>
        <begin position="1"/>
        <end position="22"/>
    </location>
</feature>
<dbReference type="STRING" id="7897.ENSLACP00000021129"/>
<keyword evidence="3" id="KW-0732">Signal</keyword>
<feature type="compositionally biased region" description="Polar residues" evidence="1">
    <location>
        <begin position="302"/>
        <end position="319"/>
    </location>
</feature>
<dbReference type="InterPro" id="IPR041056">
    <property type="entry name" value="DUF5585"/>
</dbReference>
<reference evidence="5" key="1">
    <citation type="submission" date="2011-08" db="EMBL/GenBank/DDBJ databases">
        <title>The draft genome of Latimeria chalumnae.</title>
        <authorList>
            <person name="Di Palma F."/>
            <person name="Alfoldi J."/>
            <person name="Johnson J."/>
            <person name="Berlin A."/>
            <person name="Gnerre S."/>
            <person name="Jaffe D."/>
            <person name="MacCallum I."/>
            <person name="Young S."/>
            <person name="Walker B.J."/>
            <person name="Lander E."/>
            <person name="Lindblad-Toh K."/>
        </authorList>
    </citation>
    <scope>NUCLEOTIDE SEQUENCE [LARGE SCALE GENOMIC DNA]</scope>
    <source>
        <strain evidence="5">Wild caught</strain>
    </source>
</reference>
<dbReference type="InParanoid" id="H3BGV8"/>
<dbReference type="EMBL" id="AFYH01011047">
    <property type="status" value="NOT_ANNOTATED_CDS"/>
    <property type="molecule type" value="Genomic_DNA"/>
</dbReference>
<evidence type="ECO:0008006" key="6">
    <source>
        <dbReference type="Google" id="ProtNLM"/>
    </source>
</evidence>
<dbReference type="EMBL" id="AFYH01011049">
    <property type="status" value="NOT_ANNOTATED_CDS"/>
    <property type="molecule type" value="Genomic_DNA"/>
</dbReference>
<evidence type="ECO:0000256" key="1">
    <source>
        <dbReference type="SAM" id="MobiDB-lite"/>
    </source>
</evidence>
<dbReference type="Pfam" id="PF17823">
    <property type="entry name" value="DUF5585"/>
    <property type="match status" value="1"/>
</dbReference>
<feature type="chain" id="PRO_5003581295" description="MANSC domain-containing protein" evidence="3">
    <location>
        <begin position="23"/>
        <end position="470"/>
    </location>
</feature>
<feature type="region of interest" description="Disordered" evidence="1">
    <location>
        <begin position="294"/>
        <end position="336"/>
    </location>
</feature>
<keyword evidence="5" id="KW-1185">Reference proteome</keyword>
<dbReference type="EMBL" id="AFYH01011048">
    <property type="status" value="NOT_ANNOTATED_CDS"/>
    <property type="molecule type" value="Genomic_DNA"/>
</dbReference>
<sequence length="470" mass="49664">MWTALDFSILIVLCLFTHSSHAAKNKDFRVLKVMKNITTKRACIDLCNKTATGYKEKCNLALFDKALKTCYLLKCPKLPTCKGLNLEELKLHPGELTYTTLVKNYKGFPEKIQKVTMVSTKNEERKTEGPNTLPRKITKQARAAPSQTTLIIISTTNKTSSPITSTTVTTTAATTTTTTATTIVPSTTSATVTIAPSTTNVLFSLIISTTAENKNLSSSSPATTIKSTTLKPAAEAASKILPAGPSRTPSVPTVISAVPSETSNGSMAVPPEIMTSTTLLSSSANVSIVVSLPPTDSDERLSTGSHTSLPPTKKATSPPTIKPIKVPLPTSSIGKGLTTTAKRTTWSALSRPTVTLKPTTKPATTSAPPTAGAKTNATPANKAISGTTAKPKAALPGAEENWDDNVLIATGPIGKHLVDTSSLLAVLLFGVLFSMATIIVFITLACESYKKKDYTQVDYLINGMYVDSGV</sequence>
<reference evidence="4" key="2">
    <citation type="submission" date="2025-08" db="UniProtKB">
        <authorList>
            <consortium name="Ensembl"/>
        </authorList>
    </citation>
    <scope>IDENTIFICATION</scope>
</reference>
<accession>H3BGV8</accession>
<dbReference type="AlphaFoldDB" id="H3BGV8"/>
<feature type="compositionally biased region" description="Polar residues" evidence="1">
    <location>
        <begin position="376"/>
        <end position="388"/>
    </location>
</feature>
<dbReference type="GeneTree" id="ENSGT00940000170837"/>
<evidence type="ECO:0000256" key="3">
    <source>
        <dbReference type="SAM" id="SignalP"/>
    </source>
</evidence>
<name>H3BGV8_LATCH</name>
<keyword evidence="2" id="KW-0472">Membrane</keyword>
<evidence type="ECO:0000256" key="2">
    <source>
        <dbReference type="SAM" id="Phobius"/>
    </source>
</evidence>
<keyword evidence="2" id="KW-1133">Transmembrane helix</keyword>
<feature type="region of interest" description="Disordered" evidence="1">
    <location>
        <begin position="355"/>
        <end position="395"/>
    </location>
</feature>
<evidence type="ECO:0000313" key="4">
    <source>
        <dbReference type="Ensembl" id="ENSLACP00000021129.1"/>
    </source>
</evidence>
<dbReference type="OMA" id="SICICEH"/>
<reference evidence="4" key="3">
    <citation type="submission" date="2025-09" db="UniProtKB">
        <authorList>
            <consortium name="Ensembl"/>
        </authorList>
    </citation>
    <scope>IDENTIFICATION</scope>
</reference>
<dbReference type="Bgee" id="ENSLACG00000018563">
    <property type="expression patterns" value="Expressed in muscle tissue and 4 other cell types or tissues"/>
</dbReference>
<dbReference type="Ensembl" id="ENSLACT00000021269.1">
    <property type="protein sequence ID" value="ENSLACP00000021129.1"/>
    <property type="gene ID" value="ENSLACG00000018563.1"/>
</dbReference>
<feature type="compositionally biased region" description="Low complexity" evidence="1">
    <location>
        <begin position="355"/>
        <end position="375"/>
    </location>
</feature>
<keyword evidence="2" id="KW-0812">Transmembrane</keyword>
<protein>
    <recommendedName>
        <fullName evidence="6">MANSC domain-containing protein</fullName>
    </recommendedName>
</protein>
<dbReference type="eggNOG" id="ENOG502S69Q">
    <property type="taxonomic scope" value="Eukaryota"/>
</dbReference>
<organism evidence="4 5">
    <name type="scientific">Latimeria chalumnae</name>
    <name type="common">Coelacanth</name>
    <dbReference type="NCBI Taxonomy" id="7897"/>
    <lineage>
        <taxon>Eukaryota</taxon>
        <taxon>Metazoa</taxon>
        <taxon>Chordata</taxon>
        <taxon>Craniata</taxon>
        <taxon>Vertebrata</taxon>
        <taxon>Euteleostomi</taxon>
        <taxon>Coelacanthiformes</taxon>
        <taxon>Coelacanthidae</taxon>
        <taxon>Latimeria</taxon>
    </lineage>
</organism>
<feature type="transmembrane region" description="Helical" evidence="2">
    <location>
        <begin position="423"/>
        <end position="446"/>
    </location>
</feature>